<evidence type="ECO:0000313" key="3">
    <source>
        <dbReference type="Proteomes" id="UP000467841"/>
    </source>
</evidence>
<evidence type="ECO:0000256" key="1">
    <source>
        <dbReference type="SAM" id="MobiDB-lite"/>
    </source>
</evidence>
<evidence type="ECO:0000313" key="2">
    <source>
        <dbReference type="EMBL" id="CAA7021631.1"/>
    </source>
</evidence>
<sequence length="152" mass="17187">MTRPTSFSPETTISPSRSSWVCYSTFDCSQIFCSYQIAAGERSGAHNRDNQTFTMTKDPPKPMPKTTETSITLDSLAHIMMNHKTDQMESEQATRSMIQELATTMDSRFSELYDLLQKNSVNSPQVMEFSNPNFKKPNPKVCPSDLKPGLIY</sequence>
<feature type="region of interest" description="Disordered" evidence="1">
    <location>
        <begin position="46"/>
        <end position="67"/>
    </location>
</feature>
<gene>
    <name evidence="2" type="ORF">MERR_LOCUS8866</name>
</gene>
<dbReference type="Proteomes" id="UP000467841">
    <property type="component" value="Unassembled WGS sequence"/>
</dbReference>
<comment type="caution">
    <text evidence="2">The sequence shown here is derived from an EMBL/GenBank/DDBJ whole genome shotgun (WGS) entry which is preliminary data.</text>
</comment>
<reference evidence="2" key="1">
    <citation type="submission" date="2020-01" db="EMBL/GenBank/DDBJ databases">
        <authorList>
            <person name="Mishra B."/>
        </authorList>
    </citation>
    <scope>NUCLEOTIDE SEQUENCE [LARGE SCALE GENOMIC DNA]</scope>
</reference>
<protein>
    <submittedName>
        <fullName evidence="2">Uncharacterized protein</fullName>
    </submittedName>
</protein>
<organism evidence="2 3">
    <name type="scientific">Microthlaspi erraticum</name>
    <dbReference type="NCBI Taxonomy" id="1685480"/>
    <lineage>
        <taxon>Eukaryota</taxon>
        <taxon>Viridiplantae</taxon>
        <taxon>Streptophyta</taxon>
        <taxon>Embryophyta</taxon>
        <taxon>Tracheophyta</taxon>
        <taxon>Spermatophyta</taxon>
        <taxon>Magnoliopsida</taxon>
        <taxon>eudicotyledons</taxon>
        <taxon>Gunneridae</taxon>
        <taxon>Pentapetalae</taxon>
        <taxon>rosids</taxon>
        <taxon>malvids</taxon>
        <taxon>Brassicales</taxon>
        <taxon>Brassicaceae</taxon>
        <taxon>Coluteocarpeae</taxon>
        <taxon>Microthlaspi</taxon>
    </lineage>
</organism>
<keyword evidence="3" id="KW-1185">Reference proteome</keyword>
<accession>A0A6D2HZP0</accession>
<name>A0A6D2HZP0_9BRAS</name>
<dbReference type="EMBL" id="CACVBM020000643">
    <property type="protein sequence ID" value="CAA7021631.1"/>
    <property type="molecule type" value="Genomic_DNA"/>
</dbReference>
<proteinExistence type="predicted"/>
<dbReference type="AlphaFoldDB" id="A0A6D2HZP0"/>